<evidence type="ECO:0000313" key="1">
    <source>
        <dbReference type="EMBL" id="KAI8024603.1"/>
    </source>
</evidence>
<reference evidence="1 2" key="1">
    <citation type="journal article" date="2022" name="Plant J.">
        <title>Chromosome-level genome of Camellia lanceoleosa provides a valuable resource for understanding genome evolution and self-incompatibility.</title>
        <authorList>
            <person name="Gong W."/>
            <person name="Xiao S."/>
            <person name="Wang L."/>
            <person name="Liao Z."/>
            <person name="Chang Y."/>
            <person name="Mo W."/>
            <person name="Hu G."/>
            <person name="Li W."/>
            <person name="Zhao G."/>
            <person name="Zhu H."/>
            <person name="Hu X."/>
            <person name="Ji K."/>
            <person name="Xiang X."/>
            <person name="Song Q."/>
            <person name="Yuan D."/>
            <person name="Jin S."/>
            <person name="Zhang L."/>
        </authorList>
    </citation>
    <scope>NUCLEOTIDE SEQUENCE [LARGE SCALE GENOMIC DNA]</scope>
    <source>
        <strain evidence="1">SQ_2022a</strain>
    </source>
</reference>
<dbReference type="Proteomes" id="UP001060215">
    <property type="component" value="Chromosome 3"/>
</dbReference>
<dbReference type="EMBL" id="CM045760">
    <property type="protein sequence ID" value="KAI8024603.1"/>
    <property type="molecule type" value="Genomic_DNA"/>
</dbReference>
<protein>
    <submittedName>
        <fullName evidence="1">5'-3' exoribonuclease 4</fullName>
    </submittedName>
</protein>
<proteinExistence type="predicted"/>
<organism evidence="1 2">
    <name type="scientific">Camellia lanceoleosa</name>
    <dbReference type="NCBI Taxonomy" id="1840588"/>
    <lineage>
        <taxon>Eukaryota</taxon>
        <taxon>Viridiplantae</taxon>
        <taxon>Streptophyta</taxon>
        <taxon>Embryophyta</taxon>
        <taxon>Tracheophyta</taxon>
        <taxon>Spermatophyta</taxon>
        <taxon>Magnoliopsida</taxon>
        <taxon>eudicotyledons</taxon>
        <taxon>Gunneridae</taxon>
        <taxon>Pentapetalae</taxon>
        <taxon>asterids</taxon>
        <taxon>Ericales</taxon>
        <taxon>Theaceae</taxon>
        <taxon>Camellia</taxon>
    </lineage>
</organism>
<sequence>MQPAPATYDDVFKSIFDYIDHLFSLVRPRKLLYMAIDGVAPRAKMNQQRSRRFRAAKDAAAAEAEEERLRKEFEAEGRNLIHKEKAETSDTNVITPGTQFMAVLSVALQYYIQSRLNHNPGWWSTKVILSDANVPGEGEHKIMSYSLQRNLPGFNPNTRHCLYGLDADLIMLSLATQVHFSILREVITFPGQQEKCFLCGEAGHLAFLNIWVLREYLQYDLEIPNPPFEINFERLVDDFVFLCFFKEFAAIGGYLTDAGEVLLDRVEHFIQSVAVFEDQIFQKRSRIQQCDKVNGPHIHYGAVKELWDMCFVMFGISWAMENNEEMKLRTRKEVSQEPPVPVVDKVKLGEPGYKERYYAEKFDESDPEKIDEIRKDAVLRYVEGLCWVCQYYYHGVCSWLWFYPYHYAPFASDLNGLTDLEITFFPGEPFKPFDQLMGTLPSTSSSALPEEYRRLMTDPASPIQEFYPSDFEIDMNGKRFAWQGIAKLPFINEKKLVAETKKLKDTLTEQEQFRNSVMHDLLYVHSSHPLAAQILSYYHFFCQLPPDQRYPWPINTNVSGGMNGYLWLCGRSGWRNVVVSPVRGLQDIEYNQILNTTYLNPAHHKHIAEPPAGIHMPGKILSPLDIKPFPLLWHEDNGGRRQQNRDRPPILGSISGPRLGEAAHRLLKNTLNLKPNHNNYSESFQQTPYRNSQSNHVIINRPRAAGPSGNGRGFIDNSSPYYGNYNNPRAITGPPRSAPSQYEFQGNRQNIKAQDRYSRAGMSALTIDEVRTRPQAMMSLMTPNSGQLPNNGNQFVQNMASLPSPPPKWINRPPSSSGMYYDEQHKSTASTYEAQVKKVYQVKGLAPPESV</sequence>
<keyword evidence="2" id="KW-1185">Reference proteome</keyword>
<name>A0ACC0IG69_9ERIC</name>
<gene>
    <name evidence="1" type="ORF">LOK49_LG02G01827</name>
</gene>
<comment type="caution">
    <text evidence="1">The sequence shown here is derived from an EMBL/GenBank/DDBJ whole genome shotgun (WGS) entry which is preliminary data.</text>
</comment>
<accession>A0ACC0IG69</accession>
<evidence type="ECO:0000313" key="2">
    <source>
        <dbReference type="Proteomes" id="UP001060215"/>
    </source>
</evidence>